<evidence type="ECO:0000259" key="1">
    <source>
        <dbReference type="PROSITE" id="PS51186"/>
    </source>
</evidence>
<evidence type="ECO:0000313" key="2">
    <source>
        <dbReference type="EMBL" id="BCI64504.1"/>
    </source>
</evidence>
<dbReference type="Pfam" id="PF13302">
    <property type="entry name" value="Acetyltransf_3"/>
    <property type="match status" value="1"/>
</dbReference>
<sequence length="185" mass="21739">MKYLSETNIHLRALEPEDLDILYHSENDSSLWQYGSTLVPYSRFTLREYLQNGQNDIYQTRQLRLMITCNKDKKTVGTIDLFDFDPHHRRAAIGILIFPGEQNKGFGTEALNLLSEYTFEFLHLHQLYAHIPQNNTYSLKLFSHCGFTQCGYLHEWIQKNAFQYEDVILMQKIEPQISINSNKEA</sequence>
<protein>
    <submittedName>
        <fullName evidence="2">N-acetyltransferase</fullName>
    </submittedName>
</protein>
<reference evidence="3" key="1">
    <citation type="submission" date="2020-07" db="EMBL/GenBank/DDBJ databases">
        <title>Complete genome sequencing of Coprobacter sp. strain 2CBH44.</title>
        <authorList>
            <person name="Sakamoto M."/>
            <person name="Murakami T."/>
            <person name="Mori H."/>
        </authorList>
    </citation>
    <scope>NUCLEOTIDE SEQUENCE [LARGE SCALE GENOMIC DNA]</scope>
    <source>
        <strain evidence="3">2CBH44</strain>
    </source>
</reference>
<evidence type="ECO:0000313" key="3">
    <source>
        <dbReference type="Proteomes" id="UP000594042"/>
    </source>
</evidence>
<dbReference type="InterPro" id="IPR016181">
    <property type="entry name" value="Acyl_CoA_acyltransferase"/>
</dbReference>
<accession>A0A7G1I1B1</accession>
<proteinExistence type="predicted"/>
<name>A0A7G1I1B1_9BACT</name>
<dbReference type="PROSITE" id="PS51186">
    <property type="entry name" value="GNAT"/>
    <property type="match status" value="1"/>
</dbReference>
<dbReference type="Gene3D" id="3.40.630.30">
    <property type="match status" value="1"/>
</dbReference>
<dbReference type="PANTHER" id="PTHR43415:SF3">
    <property type="entry name" value="GNAT-FAMILY ACETYLTRANSFERASE"/>
    <property type="match status" value="1"/>
</dbReference>
<dbReference type="AlphaFoldDB" id="A0A7G1I1B1"/>
<dbReference type="SUPFAM" id="SSF55729">
    <property type="entry name" value="Acyl-CoA N-acyltransferases (Nat)"/>
    <property type="match status" value="1"/>
</dbReference>
<dbReference type="GO" id="GO:0016747">
    <property type="term" value="F:acyltransferase activity, transferring groups other than amino-acyl groups"/>
    <property type="evidence" value="ECO:0007669"/>
    <property type="project" value="InterPro"/>
</dbReference>
<dbReference type="InterPro" id="IPR000182">
    <property type="entry name" value="GNAT_dom"/>
</dbReference>
<keyword evidence="3" id="KW-1185">Reference proteome</keyword>
<dbReference type="EMBL" id="AP023322">
    <property type="protein sequence ID" value="BCI64504.1"/>
    <property type="molecule type" value="Genomic_DNA"/>
</dbReference>
<feature type="domain" description="N-acetyltransferase" evidence="1">
    <location>
        <begin position="9"/>
        <end position="174"/>
    </location>
</feature>
<dbReference type="RefSeq" id="WP_200755083.1">
    <property type="nucleotide sequence ID" value="NZ_AP023322.1"/>
</dbReference>
<gene>
    <name evidence="2" type="ORF">Cop2CBH44_28570</name>
</gene>
<dbReference type="Proteomes" id="UP000594042">
    <property type="component" value="Chromosome"/>
</dbReference>
<keyword evidence="2" id="KW-0808">Transferase</keyword>
<dbReference type="PANTHER" id="PTHR43415">
    <property type="entry name" value="SPERMIDINE N(1)-ACETYLTRANSFERASE"/>
    <property type="match status" value="1"/>
</dbReference>
<organism evidence="2 3">
    <name type="scientific">Coprobacter secundus subsp. similis</name>
    <dbReference type="NCBI Taxonomy" id="2751153"/>
    <lineage>
        <taxon>Bacteria</taxon>
        <taxon>Pseudomonadati</taxon>
        <taxon>Bacteroidota</taxon>
        <taxon>Bacteroidia</taxon>
        <taxon>Bacteroidales</taxon>
        <taxon>Barnesiellaceae</taxon>
        <taxon>Coprobacter</taxon>
    </lineage>
</organism>
<dbReference type="KEGG" id="copr:Cop2CBH44_28570"/>